<comment type="caution">
    <text evidence="1">The sequence shown here is derived from an EMBL/GenBank/DDBJ whole genome shotgun (WGS) entry which is preliminary data.</text>
</comment>
<dbReference type="EMBL" id="BAAAJE010000006">
    <property type="protein sequence ID" value="GAA1138364.1"/>
    <property type="molecule type" value="Genomic_DNA"/>
</dbReference>
<proteinExistence type="predicted"/>
<evidence type="ECO:0000313" key="2">
    <source>
        <dbReference type="Proteomes" id="UP001499979"/>
    </source>
</evidence>
<accession>A0ABN1UEW1</accession>
<keyword evidence="2" id="KW-1185">Reference proteome</keyword>
<evidence type="ECO:0000313" key="1">
    <source>
        <dbReference type="EMBL" id="GAA1138364.1"/>
    </source>
</evidence>
<name>A0ABN1UEW1_9ACTN</name>
<dbReference type="Proteomes" id="UP001499979">
    <property type="component" value="Unassembled WGS sequence"/>
</dbReference>
<gene>
    <name evidence="1" type="ORF">GCM10009606_17710</name>
</gene>
<dbReference type="RefSeq" id="WP_343907135.1">
    <property type="nucleotide sequence ID" value="NZ_BAAAJE010000006.1"/>
</dbReference>
<reference evidence="1 2" key="1">
    <citation type="journal article" date="2019" name="Int. J. Syst. Evol. Microbiol.">
        <title>The Global Catalogue of Microorganisms (GCM) 10K type strain sequencing project: providing services to taxonomists for standard genome sequencing and annotation.</title>
        <authorList>
            <consortium name="The Broad Institute Genomics Platform"/>
            <consortium name="The Broad Institute Genome Sequencing Center for Infectious Disease"/>
            <person name="Wu L."/>
            <person name="Ma J."/>
        </authorList>
    </citation>
    <scope>NUCLEOTIDE SEQUENCE [LARGE SCALE GENOMIC DNA]</scope>
    <source>
        <strain evidence="1 2">JCM 11813</strain>
    </source>
</reference>
<organism evidence="1 2">
    <name type="scientific">Nocardioides aquiterrae</name>
    <dbReference type="NCBI Taxonomy" id="203799"/>
    <lineage>
        <taxon>Bacteria</taxon>
        <taxon>Bacillati</taxon>
        <taxon>Actinomycetota</taxon>
        <taxon>Actinomycetes</taxon>
        <taxon>Propionibacteriales</taxon>
        <taxon>Nocardioidaceae</taxon>
        <taxon>Nocardioides</taxon>
    </lineage>
</organism>
<sequence>MSSNALADAVLDLLGADERIVLVEGPGTAIGELVPLYDGHVVDSDGVEKTISAPLPYLVLFTTPGAPVRARVGRTSTLRAVEFQITAVGGDRWQSLWAAELAESLLDAKTVTPADDRPRRIQRTPDNLFVARDDTWTRPGGKPLFMCPARYAAAVKR</sequence>
<protein>
    <submittedName>
        <fullName evidence="1">Uncharacterized protein</fullName>
    </submittedName>
</protein>